<sequence length="625" mass="69633">MGFILKGNLSGEICKDCKEPLFGSIVRFYRVTNLDIDVVTHVTANPKDTLQILGEKQIKAKSKLLLAEAEIDEKGNYETELKGKYAEYDGLIMIDIVTKRVYNQKSKERGSIQFTLTTLQPRWRQTELGIVFYWKYCINSRFWCRIRELFDAWVICGVLLDCKNDNIPISGFKVIAMDDDWIHDDELGSDITDINGRFRIDYSSKDFKQTFLSPLVNIETPFPPFNSGPDVYFKLEYNGSPIEFEKPSDKRNNVGPCLCVKLCLEDIKIPDIPIPASFTNFGLTRKIKIQDEINTANGKTLRAGFNDYAFYRTINLIGTITQTLNGNPMEYMFEYQEVGAPNNIPAPGGWLPVTPGMIPPTTIGNHIILTGDPMNPVLKIPYVTDGIAPNINFNGNWIPVPQEGNFEPHQDAEILKLNTVSLTNLIPLDMAAPPLDIGTATVSSARPHTTNRYFAIRMKQRELNNIATEVIAGTSKPIAVFNVEYDNVNKHGNWAPKIVQNQLASVSINIDEIVSATTGCNKITNALHVKYHARNENLSSISLSITGPKKPGQNFGFAAIPLMPAPETFGSAQLINLPESSPISLFDVNDLLPCAYTVHLSTKVKLTTGDGEPGPIQDFISFCKV</sequence>
<dbReference type="AlphaFoldDB" id="A0A4S1DT87"/>
<dbReference type="Proteomes" id="UP000307602">
    <property type="component" value="Unassembled WGS sequence"/>
</dbReference>
<dbReference type="RefSeq" id="WP_135878825.1">
    <property type="nucleotide sequence ID" value="NZ_SRSO01000039.1"/>
</dbReference>
<evidence type="ECO:0000313" key="1">
    <source>
        <dbReference type="EMBL" id="TGV00582.1"/>
    </source>
</evidence>
<proteinExistence type="predicted"/>
<organism evidence="1 2">
    <name type="scientific">Flavivirga rizhaonensis</name>
    <dbReference type="NCBI Taxonomy" id="2559571"/>
    <lineage>
        <taxon>Bacteria</taxon>
        <taxon>Pseudomonadati</taxon>
        <taxon>Bacteroidota</taxon>
        <taxon>Flavobacteriia</taxon>
        <taxon>Flavobacteriales</taxon>
        <taxon>Flavobacteriaceae</taxon>
        <taxon>Flavivirga</taxon>
    </lineage>
</organism>
<gene>
    <name evidence="1" type="ORF">EM932_19170</name>
</gene>
<evidence type="ECO:0008006" key="3">
    <source>
        <dbReference type="Google" id="ProtNLM"/>
    </source>
</evidence>
<keyword evidence="2" id="KW-1185">Reference proteome</keyword>
<reference evidence="1 2" key="1">
    <citation type="submission" date="2019-04" db="EMBL/GenBank/DDBJ databases">
        <authorList>
            <person name="Liu A."/>
        </authorList>
    </citation>
    <scope>NUCLEOTIDE SEQUENCE [LARGE SCALE GENOMIC DNA]</scope>
    <source>
        <strain evidence="1 2">RZ03</strain>
    </source>
</reference>
<evidence type="ECO:0000313" key="2">
    <source>
        <dbReference type="Proteomes" id="UP000307602"/>
    </source>
</evidence>
<dbReference type="OrthoDB" id="4845881at2"/>
<dbReference type="EMBL" id="SRSO01000039">
    <property type="protein sequence ID" value="TGV00582.1"/>
    <property type="molecule type" value="Genomic_DNA"/>
</dbReference>
<accession>A0A4S1DT87</accession>
<name>A0A4S1DT87_9FLAO</name>
<comment type="caution">
    <text evidence="1">The sequence shown here is derived from an EMBL/GenBank/DDBJ whole genome shotgun (WGS) entry which is preliminary data.</text>
</comment>
<protein>
    <recommendedName>
        <fullName evidence="3">Carboxypeptidase regulatory-like domain-containing protein</fullName>
    </recommendedName>
</protein>